<keyword evidence="11" id="KW-1185">Reference proteome</keyword>
<feature type="transmembrane region" description="Helical" evidence="9">
    <location>
        <begin position="281"/>
        <end position="299"/>
    </location>
</feature>
<feature type="transmembrane region" description="Helical" evidence="9">
    <location>
        <begin position="679"/>
        <end position="699"/>
    </location>
</feature>
<feature type="compositionally biased region" description="Basic and acidic residues" evidence="8">
    <location>
        <begin position="121"/>
        <end position="139"/>
    </location>
</feature>
<keyword evidence="6 9" id="KW-1133">Transmembrane helix</keyword>
<feature type="transmembrane region" description="Helical" evidence="9">
    <location>
        <begin position="452"/>
        <end position="470"/>
    </location>
</feature>
<dbReference type="CDD" id="cd13123">
    <property type="entry name" value="MATE_MurJ_like"/>
    <property type="match status" value="1"/>
</dbReference>
<comment type="caution">
    <text evidence="10">The sequence shown here is derived from an EMBL/GenBank/DDBJ whole genome shotgun (WGS) entry which is preliminary data.</text>
</comment>
<keyword evidence="7 9" id="KW-0472">Membrane</keyword>
<keyword evidence="2" id="KW-1003">Cell membrane</keyword>
<feature type="compositionally biased region" description="Basic and acidic residues" evidence="8">
    <location>
        <begin position="50"/>
        <end position="63"/>
    </location>
</feature>
<feature type="transmembrane region" description="Helical" evidence="9">
    <location>
        <begin position="536"/>
        <end position="555"/>
    </location>
</feature>
<accession>A0ABS5KX99</accession>
<evidence type="ECO:0000256" key="6">
    <source>
        <dbReference type="ARBA" id="ARBA00022989"/>
    </source>
</evidence>
<reference evidence="10 11" key="1">
    <citation type="submission" date="2020-02" db="EMBL/GenBank/DDBJ databases">
        <title>Acidophilic actinobacteria isolated from forest soil.</title>
        <authorList>
            <person name="Golinska P."/>
        </authorList>
    </citation>
    <scope>NUCLEOTIDE SEQUENCE [LARGE SCALE GENOMIC DNA]</scope>
    <source>
        <strain evidence="10 11">NL8</strain>
    </source>
</reference>
<feature type="transmembrane region" description="Helical" evidence="9">
    <location>
        <begin position="491"/>
        <end position="516"/>
    </location>
</feature>
<evidence type="ECO:0000256" key="2">
    <source>
        <dbReference type="ARBA" id="ARBA00022475"/>
    </source>
</evidence>
<dbReference type="InterPro" id="IPR051050">
    <property type="entry name" value="Lipid_II_flippase_MurJ/MviN"/>
</dbReference>
<keyword evidence="5" id="KW-0573">Peptidoglycan synthesis</keyword>
<dbReference type="Proteomes" id="UP000730482">
    <property type="component" value="Unassembled WGS sequence"/>
</dbReference>
<feature type="transmembrane region" description="Helical" evidence="9">
    <location>
        <begin position="385"/>
        <end position="404"/>
    </location>
</feature>
<feature type="region of interest" description="Disordered" evidence="8">
    <location>
        <begin position="201"/>
        <end position="255"/>
    </location>
</feature>
<feature type="transmembrane region" description="Helical" evidence="9">
    <location>
        <begin position="616"/>
        <end position="641"/>
    </location>
</feature>
<evidence type="ECO:0000256" key="4">
    <source>
        <dbReference type="ARBA" id="ARBA00022960"/>
    </source>
</evidence>
<dbReference type="EMBL" id="JAAFYZ010000111">
    <property type="protein sequence ID" value="MBS2550693.1"/>
    <property type="molecule type" value="Genomic_DNA"/>
</dbReference>
<dbReference type="RefSeq" id="WP_212014009.1">
    <property type="nucleotide sequence ID" value="NZ_JAAFYZ010000111.1"/>
</dbReference>
<name>A0ABS5KX99_9ACTN</name>
<dbReference type="PRINTS" id="PR01806">
    <property type="entry name" value="VIRFACTRMVIN"/>
</dbReference>
<keyword evidence="3 9" id="KW-0812">Transmembrane</keyword>
<feature type="transmembrane region" description="Helical" evidence="9">
    <location>
        <begin position="416"/>
        <end position="432"/>
    </location>
</feature>
<feature type="transmembrane region" description="Helical" evidence="9">
    <location>
        <begin position="747"/>
        <end position="769"/>
    </location>
</feature>
<gene>
    <name evidence="10" type="primary">murJ</name>
    <name evidence="10" type="ORF">KGQ19_27855</name>
</gene>
<sequence length="792" mass="85668">APQYREQYAGPQNPPRGGREPYAADPRQAGQPPYRDGDQYRDPGASSLGQRRDPRSPQPDPRHPQQHAGPPHGRQPDPRQAPHADQYGEQYGGGASGAPDPRRAPADSWQPAPPNGNHDPVPGRRSGEDNRALFRDEVPGRGGDQEPPAWQPPQQEQYGADDEQERDWRDDYEDAVSATRWDLSPIPTMTVAPRRANPSNLEALIPPRRGRVQGPATRGPGGPAGTGPGTREGGPWDSSVRDRTATEVRPAAPAEPSVGRASRLMALGTLASRLTGLVRQFLLVAAIGTASIANSYTIGLNLPNMLYILIIGGALNAVFVPQLVRSMHRDRDGGSAYASRLLTLVLTGVLVLTILTELFTPELVDLFSSFKGSDRQLAIDLGRMFMPQIFFLGLFVVLGQILNAKGRFGPMMWTPVLTNVVVIGSTSAYWYINRKNDLTPSTIPASNVRLLGLGVTLGIAVQALTLLPYIKSAGMHLTLRFDWRGHGLGKAVTLAKWTLLFVLVNQIGLAVVMRYASNVNNDGFEHWGVAAYNNAFMIWGLPQALITVSVITALLPRMSRAAVRNDLAQVRDDISYGLRVTGVAIVPSAFAFLVLGPQIAVVLFKHGGMSMDNAHIIGYMLSAFALGLIPFSAQFLMLRGFYAFEDTKSPFTINIWISAANVAMSSAVFYALKGGGQERWAVVAMCAVYGIAYCLGLAITVQKLKRRLHGLDGKRIMQTYVRLIGASAVAAGATFIVALYVNRMVGQSWLGSAVSLAVGGGLLATLYVLCARLMHVEEVEQLLGSVRAKLGR</sequence>
<keyword evidence="4" id="KW-0133">Cell shape</keyword>
<feature type="non-terminal residue" evidence="10">
    <location>
        <position position="1"/>
    </location>
</feature>
<evidence type="ECO:0000256" key="7">
    <source>
        <dbReference type="ARBA" id="ARBA00023136"/>
    </source>
</evidence>
<feature type="transmembrane region" description="Helical" evidence="9">
    <location>
        <begin position="305"/>
        <end position="324"/>
    </location>
</feature>
<evidence type="ECO:0000256" key="8">
    <source>
        <dbReference type="SAM" id="MobiDB-lite"/>
    </source>
</evidence>
<evidence type="ECO:0000313" key="10">
    <source>
        <dbReference type="EMBL" id="MBS2550693.1"/>
    </source>
</evidence>
<feature type="compositionally biased region" description="Low complexity" evidence="8">
    <location>
        <begin position="145"/>
        <end position="157"/>
    </location>
</feature>
<feature type="transmembrane region" description="Helical" evidence="9">
    <location>
        <begin position="576"/>
        <end position="604"/>
    </location>
</feature>
<evidence type="ECO:0000313" key="11">
    <source>
        <dbReference type="Proteomes" id="UP000730482"/>
    </source>
</evidence>
<dbReference type="InterPro" id="IPR004268">
    <property type="entry name" value="MurJ"/>
</dbReference>
<comment type="subcellular location">
    <subcellularLocation>
        <location evidence="1">Cell membrane</location>
        <topology evidence="1">Multi-pass membrane protein</topology>
    </subcellularLocation>
</comment>
<feature type="compositionally biased region" description="Acidic residues" evidence="8">
    <location>
        <begin position="159"/>
        <end position="174"/>
    </location>
</feature>
<feature type="compositionally biased region" description="Gly residues" evidence="8">
    <location>
        <begin position="219"/>
        <end position="232"/>
    </location>
</feature>
<feature type="transmembrane region" description="Helical" evidence="9">
    <location>
        <begin position="720"/>
        <end position="741"/>
    </location>
</feature>
<proteinExistence type="predicted"/>
<organism evidence="10 11">
    <name type="scientific">Catenulispora pinistramenti</name>
    <dbReference type="NCBI Taxonomy" id="2705254"/>
    <lineage>
        <taxon>Bacteria</taxon>
        <taxon>Bacillati</taxon>
        <taxon>Actinomycetota</taxon>
        <taxon>Actinomycetes</taxon>
        <taxon>Catenulisporales</taxon>
        <taxon>Catenulisporaceae</taxon>
        <taxon>Catenulispora</taxon>
    </lineage>
</organism>
<evidence type="ECO:0000256" key="3">
    <source>
        <dbReference type="ARBA" id="ARBA00022692"/>
    </source>
</evidence>
<dbReference type="NCBIfam" id="TIGR01695">
    <property type="entry name" value="murJ_mviN"/>
    <property type="match status" value="1"/>
</dbReference>
<evidence type="ECO:0000256" key="9">
    <source>
        <dbReference type="SAM" id="Phobius"/>
    </source>
</evidence>
<dbReference type="PANTHER" id="PTHR47019">
    <property type="entry name" value="LIPID II FLIPPASE MURJ"/>
    <property type="match status" value="1"/>
</dbReference>
<evidence type="ECO:0000256" key="1">
    <source>
        <dbReference type="ARBA" id="ARBA00004651"/>
    </source>
</evidence>
<evidence type="ECO:0000256" key="5">
    <source>
        <dbReference type="ARBA" id="ARBA00022984"/>
    </source>
</evidence>
<dbReference type="PANTHER" id="PTHR47019:SF1">
    <property type="entry name" value="LIPID II FLIPPASE MURJ"/>
    <property type="match status" value="1"/>
</dbReference>
<feature type="transmembrane region" description="Helical" evidence="9">
    <location>
        <begin position="336"/>
        <end position="355"/>
    </location>
</feature>
<dbReference type="Pfam" id="PF03023">
    <property type="entry name" value="MurJ"/>
    <property type="match status" value="1"/>
</dbReference>
<feature type="region of interest" description="Disordered" evidence="8">
    <location>
        <begin position="1"/>
        <end position="174"/>
    </location>
</feature>
<feature type="transmembrane region" description="Helical" evidence="9">
    <location>
        <begin position="653"/>
        <end position="673"/>
    </location>
</feature>
<protein>
    <submittedName>
        <fullName evidence="10">Murein biosynthesis integral membrane protein MurJ</fullName>
    </submittedName>
</protein>